<reference evidence="2 3" key="2">
    <citation type="submission" date="2018-11" db="EMBL/GenBank/DDBJ databases">
        <authorList>
            <consortium name="Pathogen Informatics"/>
        </authorList>
    </citation>
    <scope>NUCLEOTIDE SEQUENCE [LARGE SCALE GENOMIC DNA]</scope>
    <source>
        <strain evidence="2 3">NST_G2</strain>
    </source>
</reference>
<dbReference type="EMBL" id="UYSU01039156">
    <property type="protein sequence ID" value="VDM01026.1"/>
    <property type="molecule type" value="Genomic_DNA"/>
</dbReference>
<proteinExistence type="predicted"/>
<accession>A0A183TDU2</accession>
<name>A0A183TDU2_SCHSO</name>
<evidence type="ECO:0000313" key="2">
    <source>
        <dbReference type="EMBL" id="VDM01026.1"/>
    </source>
</evidence>
<dbReference type="Proteomes" id="UP000275846">
    <property type="component" value="Unassembled WGS sequence"/>
</dbReference>
<reference evidence="4" key="1">
    <citation type="submission" date="2016-06" db="UniProtKB">
        <authorList>
            <consortium name="WormBaseParasite"/>
        </authorList>
    </citation>
    <scope>IDENTIFICATION</scope>
</reference>
<keyword evidence="1" id="KW-1133">Transmembrane helix</keyword>
<evidence type="ECO:0000313" key="4">
    <source>
        <dbReference type="WBParaSite" id="SSLN_0001519301-mRNA-1"/>
    </source>
</evidence>
<protein>
    <submittedName>
        <fullName evidence="4">Envelope glycoprotein E1</fullName>
    </submittedName>
</protein>
<keyword evidence="1" id="KW-0472">Membrane</keyword>
<sequence length="192" mass="20527">WKNPKAAPGCTYCPTGVEKIANCITHLPWIPLSMVGALRLISKAKTQSEVAVATVYGIALILLFCASSAFHCSSLFPSCPLAPSCANVSGPTASDMSCVWSPPGWAGRGLRTQCMDLFAAAWDNFGLRIKTEKIVVMHQPPPNTTYTAAHINVNGAQLKSVDIFTHLGSNLPRSTKTDDKITHRIATASPAF</sequence>
<keyword evidence="1" id="KW-0812">Transmembrane</keyword>
<gene>
    <name evidence="2" type="ORF">SSLN_LOCUS14640</name>
</gene>
<dbReference type="OrthoDB" id="186812at2759"/>
<keyword evidence="3" id="KW-1185">Reference proteome</keyword>
<evidence type="ECO:0000256" key="1">
    <source>
        <dbReference type="SAM" id="Phobius"/>
    </source>
</evidence>
<organism evidence="4">
    <name type="scientific">Schistocephalus solidus</name>
    <name type="common">Tapeworm</name>
    <dbReference type="NCBI Taxonomy" id="70667"/>
    <lineage>
        <taxon>Eukaryota</taxon>
        <taxon>Metazoa</taxon>
        <taxon>Spiralia</taxon>
        <taxon>Lophotrochozoa</taxon>
        <taxon>Platyhelminthes</taxon>
        <taxon>Cestoda</taxon>
        <taxon>Eucestoda</taxon>
        <taxon>Diphyllobothriidea</taxon>
        <taxon>Diphyllobothriidae</taxon>
        <taxon>Schistocephalus</taxon>
    </lineage>
</organism>
<evidence type="ECO:0000313" key="3">
    <source>
        <dbReference type="Proteomes" id="UP000275846"/>
    </source>
</evidence>
<dbReference type="WBParaSite" id="SSLN_0001519301-mRNA-1">
    <property type="protein sequence ID" value="SSLN_0001519301-mRNA-1"/>
    <property type="gene ID" value="SSLN_0001519301"/>
</dbReference>
<feature type="transmembrane region" description="Helical" evidence="1">
    <location>
        <begin position="50"/>
        <end position="70"/>
    </location>
</feature>
<dbReference type="STRING" id="70667.A0A183TDU2"/>
<dbReference type="AlphaFoldDB" id="A0A183TDU2"/>